<sequence>MNTILQIIATLLLIPLYYYYFSKKNAPSLPPGPKPLPIIGNIADLPPKGVPEYQHWLRFKDKYGPISSVTVLGTRLIIIHDNKIAHDLLEKTSTKTSGRPIFHFAGALCKFDELVSFMQYNATFRQHRKLIHQHLGTKSGVARFRGVQDVESRQFLLRVLDDPDSLIQHIKTEASAIILQIVYGYSIEPRAPDPLVLLIERMMHNVSLAFIPLRWPVDFLPILKYLPERLPGMSFKSTARKWKKINRMVIDIPYAFVRQQMAKGINRPSYVASNLEPGNNALDENSTMNEDHENAIKTTAAIMYAGGADTTVSAICSLVLAMMLFPEVQRKAQQEIDAVVGMNRLPRFEDRENLTYVNALVKETLRWLPVTPTGVAHVADEEIICAGFRIPKGANLLPAVWWFLHDPSTYSDPYTFDPDRYLEPRNEPNPANEAFGYGRRICPGRHLADESLFLTVSRLLASFNITKAVDEQGKEIEPEVKPTPGLISRPLEFPYDIKPRSAKHIDLIRSVGVENPLKGGDAGLLTEDFTNECTRILKESGW</sequence>
<evidence type="ECO:0000256" key="2">
    <source>
        <dbReference type="ARBA" id="ARBA00010617"/>
    </source>
</evidence>
<dbReference type="GO" id="GO:0016705">
    <property type="term" value="F:oxidoreductase activity, acting on paired donors, with incorporation or reduction of molecular oxygen"/>
    <property type="evidence" value="ECO:0007669"/>
    <property type="project" value="InterPro"/>
</dbReference>
<dbReference type="InterPro" id="IPR036396">
    <property type="entry name" value="Cyt_P450_sf"/>
</dbReference>
<dbReference type="EMBL" id="JAJTJA010000002">
    <property type="protein sequence ID" value="KAH8704131.1"/>
    <property type="molecule type" value="Genomic_DNA"/>
</dbReference>
<evidence type="ECO:0000256" key="8">
    <source>
        <dbReference type="PIRSR" id="PIRSR602401-1"/>
    </source>
</evidence>
<protein>
    <submittedName>
        <fullName evidence="10">Cytochrome P450</fullName>
    </submittedName>
</protein>
<keyword evidence="7 9" id="KW-0503">Monooxygenase</keyword>
<name>A0AAD4L1Y2_9EURO</name>
<keyword evidence="5 9" id="KW-0560">Oxidoreductase</keyword>
<comment type="caution">
    <text evidence="10">The sequence shown here is derived from an EMBL/GenBank/DDBJ whole genome shotgun (WGS) entry which is preliminary data.</text>
</comment>
<dbReference type="GeneID" id="70240815"/>
<reference evidence="10" key="1">
    <citation type="submission" date="2021-12" db="EMBL/GenBank/DDBJ databases">
        <title>Convergent genome expansion in fungi linked to evolution of root-endophyte symbiosis.</title>
        <authorList>
            <consortium name="DOE Joint Genome Institute"/>
            <person name="Ke Y.-H."/>
            <person name="Bonito G."/>
            <person name="Liao H.-L."/>
            <person name="Looney B."/>
            <person name="Rojas-Flechas A."/>
            <person name="Nash J."/>
            <person name="Hameed K."/>
            <person name="Schadt C."/>
            <person name="Martin F."/>
            <person name="Crous P.W."/>
            <person name="Miettinen O."/>
            <person name="Magnuson J.K."/>
            <person name="Labbe J."/>
            <person name="Jacobson D."/>
            <person name="Doktycz M.J."/>
            <person name="Veneault-Fourrey C."/>
            <person name="Kuo A."/>
            <person name="Mondo S."/>
            <person name="Calhoun S."/>
            <person name="Riley R."/>
            <person name="Ohm R."/>
            <person name="LaButti K."/>
            <person name="Andreopoulos B."/>
            <person name="Pangilinan J."/>
            <person name="Nolan M."/>
            <person name="Tritt A."/>
            <person name="Clum A."/>
            <person name="Lipzen A."/>
            <person name="Daum C."/>
            <person name="Barry K."/>
            <person name="Grigoriev I.V."/>
            <person name="Vilgalys R."/>
        </authorList>
    </citation>
    <scope>NUCLEOTIDE SEQUENCE</scope>
    <source>
        <strain evidence="10">PMI_201</strain>
    </source>
</reference>
<dbReference type="PRINTS" id="PR00463">
    <property type="entry name" value="EP450I"/>
</dbReference>
<dbReference type="Pfam" id="PF00067">
    <property type="entry name" value="p450"/>
    <property type="match status" value="1"/>
</dbReference>
<evidence type="ECO:0000256" key="1">
    <source>
        <dbReference type="ARBA" id="ARBA00001971"/>
    </source>
</evidence>
<dbReference type="PANTHER" id="PTHR46300">
    <property type="entry name" value="P450, PUTATIVE (EUROFUNG)-RELATED-RELATED"/>
    <property type="match status" value="1"/>
</dbReference>
<dbReference type="GO" id="GO:0004497">
    <property type="term" value="F:monooxygenase activity"/>
    <property type="evidence" value="ECO:0007669"/>
    <property type="project" value="UniProtKB-KW"/>
</dbReference>
<dbReference type="SUPFAM" id="SSF48264">
    <property type="entry name" value="Cytochrome P450"/>
    <property type="match status" value="1"/>
</dbReference>
<dbReference type="PANTHER" id="PTHR46300:SF7">
    <property type="entry name" value="P450, PUTATIVE (EUROFUNG)-RELATED"/>
    <property type="match status" value="1"/>
</dbReference>
<dbReference type="PRINTS" id="PR00385">
    <property type="entry name" value="P450"/>
</dbReference>
<dbReference type="GO" id="GO:0005506">
    <property type="term" value="F:iron ion binding"/>
    <property type="evidence" value="ECO:0007669"/>
    <property type="project" value="InterPro"/>
</dbReference>
<dbReference type="Proteomes" id="UP001201262">
    <property type="component" value="Unassembled WGS sequence"/>
</dbReference>
<evidence type="ECO:0000256" key="3">
    <source>
        <dbReference type="ARBA" id="ARBA00022617"/>
    </source>
</evidence>
<evidence type="ECO:0000256" key="7">
    <source>
        <dbReference type="ARBA" id="ARBA00023033"/>
    </source>
</evidence>
<evidence type="ECO:0000313" key="11">
    <source>
        <dbReference type="Proteomes" id="UP001201262"/>
    </source>
</evidence>
<accession>A0AAD4L1Y2</accession>
<dbReference type="GO" id="GO:0020037">
    <property type="term" value="F:heme binding"/>
    <property type="evidence" value="ECO:0007669"/>
    <property type="project" value="InterPro"/>
</dbReference>
<dbReference type="InterPro" id="IPR050364">
    <property type="entry name" value="Cytochrome_P450_fung"/>
</dbReference>
<dbReference type="Gene3D" id="1.10.630.10">
    <property type="entry name" value="Cytochrome P450"/>
    <property type="match status" value="1"/>
</dbReference>
<evidence type="ECO:0000256" key="5">
    <source>
        <dbReference type="ARBA" id="ARBA00023002"/>
    </source>
</evidence>
<keyword evidence="11" id="KW-1185">Reference proteome</keyword>
<keyword evidence="6 8" id="KW-0408">Iron</keyword>
<evidence type="ECO:0000256" key="4">
    <source>
        <dbReference type="ARBA" id="ARBA00022723"/>
    </source>
</evidence>
<evidence type="ECO:0000313" key="10">
    <source>
        <dbReference type="EMBL" id="KAH8704131.1"/>
    </source>
</evidence>
<organism evidence="10 11">
    <name type="scientific">Talaromyces proteolyticus</name>
    <dbReference type="NCBI Taxonomy" id="1131652"/>
    <lineage>
        <taxon>Eukaryota</taxon>
        <taxon>Fungi</taxon>
        <taxon>Dikarya</taxon>
        <taxon>Ascomycota</taxon>
        <taxon>Pezizomycotina</taxon>
        <taxon>Eurotiomycetes</taxon>
        <taxon>Eurotiomycetidae</taxon>
        <taxon>Eurotiales</taxon>
        <taxon>Trichocomaceae</taxon>
        <taxon>Talaromyces</taxon>
        <taxon>Talaromyces sect. Bacilispori</taxon>
    </lineage>
</organism>
<dbReference type="InterPro" id="IPR017972">
    <property type="entry name" value="Cyt_P450_CS"/>
</dbReference>
<dbReference type="InterPro" id="IPR002401">
    <property type="entry name" value="Cyt_P450_E_grp-I"/>
</dbReference>
<feature type="binding site" description="axial binding residue" evidence="8">
    <location>
        <position position="442"/>
    </location>
    <ligand>
        <name>heme</name>
        <dbReference type="ChEBI" id="CHEBI:30413"/>
    </ligand>
    <ligandPart>
        <name>Fe</name>
        <dbReference type="ChEBI" id="CHEBI:18248"/>
    </ligandPart>
</feature>
<dbReference type="RefSeq" id="XP_046077149.1">
    <property type="nucleotide sequence ID" value="XM_046210528.1"/>
</dbReference>
<dbReference type="CDD" id="cd11065">
    <property type="entry name" value="CYP64-like"/>
    <property type="match status" value="1"/>
</dbReference>
<dbReference type="PROSITE" id="PS00086">
    <property type="entry name" value="CYTOCHROME_P450"/>
    <property type="match status" value="1"/>
</dbReference>
<evidence type="ECO:0000256" key="6">
    <source>
        <dbReference type="ARBA" id="ARBA00023004"/>
    </source>
</evidence>
<dbReference type="AlphaFoldDB" id="A0AAD4L1Y2"/>
<proteinExistence type="inferred from homology"/>
<comment type="cofactor">
    <cofactor evidence="1 8">
        <name>heme</name>
        <dbReference type="ChEBI" id="CHEBI:30413"/>
    </cofactor>
</comment>
<gene>
    <name evidence="10" type="ORF">BGW36DRAFT_287704</name>
</gene>
<evidence type="ECO:0000256" key="9">
    <source>
        <dbReference type="RuleBase" id="RU000461"/>
    </source>
</evidence>
<keyword evidence="4 8" id="KW-0479">Metal-binding</keyword>
<comment type="similarity">
    <text evidence="2 9">Belongs to the cytochrome P450 family.</text>
</comment>
<dbReference type="InterPro" id="IPR001128">
    <property type="entry name" value="Cyt_P450"/>
</dbReference>
<keyword evidence="3 8" id="KW-0349">Heme</keyword>